<protein>
    <submittedName>
        <fullName evidence="1">Uncharacterized protein</fullName>
    </submittedName>
</protein>
<gene>
    <name evidence="1" type="ORF">MJO28_011028</name>
</gene>
<dbReference type="Proteomes" id="UP001060170">
    <property type="component" value="Chromosome 11"/>
</dbReference>
<dbReference type="EMBL" id="CM045875">
    <property type="protein sequence ID" value="KAI7943500.1"/>
    <property type="molecule type" value="Genomic_DNA"/>
</dbReference>
<comment type="caution">
    <text evidence="1">The sequence shown here is derived from an EMBL/GenBank/DDBJ whole genome shotgun (WGS) entry which is preliminary data.</text>
</comment>
<sequence length="753" mass="85084">MLKQAHLPSKYWAEAVSTAVLLENVTPMQKLKWDTPYNKWFNTPFDIKRLKPFGCLAYVNISKQLRDGKFGDTAKKGLLVGYQLGTHNWRVLLPGGKVERCHDVKFVESDFPGISIFSPADPSYQFDPLTPAQFVEIEESTNHQPPSSPSSMEDVLDWRSAEDELDLDAPMIDVNSFFDNPDNPSDASPSTNPPPLPRPKPGYDILLTSDLAPKNISSNIDESHILHNKRRANLARALTASDIPRTHREAMLSSEAASWTQAVDAELAAMKDLKVWSIEILPGDESLLGTVWVFRKKKDSEGIVVKFKARLCAQGSQQKSGYGFTYAPTGRSTSLRAALIVGLSKGYDIHQMDAKNAFLNGELKESVYLRPPPGLDVPRGYCLKLNKAIYGLKQAPRVWYSELKSFFTSINFHPSPADPCLFTSSIPGWQCFVHVYVDDMIIISHDVKRFKTLISARFRMEDLGEAQHILGIKLTRTSKQKLLLNQDTYTQSILDNYGIPEDRTTSTPMIANTRLIKCSDTDHKAFLQLKINYREALGLLNYLSVSTRPDISFTVSQLSQHLEKPGMLHWKAVLHLLRYLSGTKHHGIILDGSGNLNDIAVYTDADFANCTDDRRSYSGYVTLLGGNLLSWRSKKQQTVSTSTTEAEYRALFEGVQESVWLKYLFNSLDIKFTNKFEIFVDNQSAIALATNPIFQQRSKHIDIIYHWLREVHDTGLIHINYVPTQHMKANMCTKALGRQKHQDIITTLRIQRQ</sequence>
<accession>A0ACC0E0Z9</accession>
<organism evidence="1 2">
    <name type="scientific">Puccinia striiformis f. sp. tritici</name>
    <dbReference type="NCBI Taxonomy" id="168172"/>
    <lineage>
        <taxon>Eukaryota</taxon>
        <taxon>Fungi</taxon>
        <taxon>Dikarya</taxon>
        <taxon>Basidiomycota</taxon>
        <taxon>Pucciniomycotina</taxon>
        <taxon>Pucciniomycetes</taxon>
        <taxon>Pucciniales</taxon>
        <taxon>Pucciniaceae</taxon>
        <taxon>Puccinia</taxon>
    </lineage>
</organism>
<keyword evidence="2" id="KW-1185">Reference proteome</keyword>
<reference evidence="2" key="1">
    <citation type="journal article" date="2018" name="BMC Genomics">
        <title>Genomic insights into host adaptation between the wheat stripe rust pathogen (Puccinia striiformis f. sp. tritici) and the barley stripe rust pathogen (Puccinia striiformis f. sp. hordei).</title>
        <authorList>
            <person name="Xia C."/>
            <person name="Wang M."/>
            <person name="Yin C."/>
            <person name="Cornejo O.E."/>
            <person name="Hulbert S.H."/>
            <person name="Chen X."/>
        </authorList>
    </citation>
    <scope>NUCLEOTIDE SEQUENCE [LARGE SCALE GENOMIC DNA]</scope>
    <source>
        <strain evidence="2">93-210</strain>
    </source>
</reference>
<reference evidence="2" key="2">
    <citation type="journal article" date="2018" name="Mol. Plant Microbe Interact.">
        <title>Genome sequence resources for the wheat stripe rust pathogen (Puccinia striiformis f. sp. tritici) and the barley stripe rust pathogen (Puccinia striiformis f. sp. hordei).</title>
        <authorList>
            <person name="Xia C."/>
            <person name="Wang M."/>
            <person name="Yin C."/>
            <person name="Cornejo O.E."/>
            <person name="Hulbert S.H."/>
            <person name="Chen X."/>
        </authorList>
    </citation>
    <scope>NUCLEOTIDE SEQUENCE [LARGE SCALE GENOMIC DNA]</scope>
    <source>
        <strain evidence="2">93-210</strain>
    </source>
</reference>
<evidence type="ECO:0000313" key="1">
    <source>
        <dbReference type="EMBL" id="KAI7943500.1"/>
    </source>
</evidence>
<proteinExistence type="predicted"/>
<evidence type="ECO:0000313" key="2">
    <source>
        <dbReference type="Proteomes" id="UP001060170"/>
    </source>
</evidence>
<name>A0ACC0E0Z9_9BASI</name>
<reference evidence="1 2" key="3">
    <citation type="journal article" date="2022" name="Microbiol. Spectr.">
        <title>Folding features and dynamics of 3D genome architecture in plant fungal pathogens.</title>
        <authorList>
            <person name="Xia C."/>
        </authorList>
    </citation>
    <scope>NUCLEOTIDE SEQUENCE [LARGE SCALE GENOMIC DNA]</scope>
    <source>
        <strain evidence="1 2">93-210</strain>
    </source>
</reference>